<comment type="subcellular location">
    <subcellularLocation>
        <location evidence="1">Mitochondrion inner membrane</location>
        <topology evidence="1">Multi-pass membrane protein</topology>
    </subcellularLocation>
</comment>
<keyword evidence="6" id="KW-1133">Transmembrane helix</keyword>
<evidence type="ECO:0000256" key="5">
    <source>
        <dbReference type="ARBA" id="ARBA00022792"/>
    </source>
</evidence>
<organism evidence="12 13">
    <name type="scientific">Emydomyces testavorans</name>
    <dbReference type="NCBI Taxonomy" id="2070801"/>
    <lineage>
        <taxon>Eukaryota</taxon>
        <taxon>Fungi</taxon>
        <taxon>Dikarya</taxon>
        <taxon>Ascomycota</taxon>
        <taxon>Pezizomycotina</taxon>
        <taxon>Eurotiomycetes</taxon>
        <taxon>Eurotiomycetidae</taxon>
        <taxon>Onygenales</taxon>
        <taxon>Nannizziopsiaceae</taxon>
        <taxon>Emydomyces</taxon>
    </lineage>
</organism>
<reference evidence="12" key="1">
    <citation type="submission" date="2023-03" db="EMBL/GenBank/DDBJ databases">
        <title>Emydomyces testavorans Genome Sequence.</title>
        <authorList>
            <person name="Hoyer L."/>
        </authorList>
    </citation>
    <scope>NUCLEOTIDE SEQUENCE</scope>
    <source>
        <strain evidence="12">16-2883</strain>
    </source>
</reference>
<keyword evidence="8 9" id="KW-0472">Membrane</keyword>
<dbReference type="AlphaFoldDB" id="A0AAF0IFZ3"/>
<dbReference type="PROSITE" id="PS50920">
    <property type="entry name" value="SOLCAR"/>
    <property type="match status" value="3"/>
</dbReference>
<evidence type="ECO:0008006" key="14">
    <source>
        <dbReference type="Google" id="ProtNLM"/>
    </source>
</evidence>
<accession>A0AAF0IFZ3</accession>
<protein>
    <recommendedName>
        <fullName evidence="14">Mitochondrial carrier protein</fullName>
    </recommendedName>
</protein>
<evidence type="ECO:0000256" key="6">
    <source>
        <dbReference type="ARBA" id="ARBA00022989"/>
    </source>
</evidence>
<dbReference type="Pfam" id="PF00153">
    <property type="entry name" value="Mito_carr"/>
    <property type="match status" value="3"/>
</dbReference>
<dbReference type="EMBL" id="CP120627">
    <property type="protein sequence ID" value="WEW55121.1"/>
    <property type="molecule type" value="Genomic_DNA"/>
</dbReference>
<comment type="similarity">
    <text evidence="10">Belongs to the mitochondrial carrier (TC 2.A.29) family.</text>
</comment>
<dbReference type="InterPro" id="IPR018108">
    <property type="entry name" value="MCP_transmembrane"/>
</dbReference>
<dbReference type="Proteomes" id="UP001219355">
    <property type="component" value="Chromosome 1"/>
</dbReference>
<evidence type="ECO:0000256" key="1">
    <source>
        <dbReference type="ARBA" id="ARBA00004448"/>
    </source>
</evidence>
<keyword evidence="3 9" id="KW-0812">Transmembrane</keyword>
<evidence type="ECO:0000256" key="7">
    <source>
        <dbReference type="ARBA" id="ARBA00023128"/>
    </source>
</evidence>
<dbReference type="InterPro" id="IPR023395">
    <property type="entry name" value="MCP_dom_sf"/>
</dbReference>
<dbReference type="SUPFAM" id="SSF103506">
    <property type="entry name" value="Mitochondrial carrier"/>
    <property type="match status" value="1"/>
</dbReference>
<feature type="repeat" description="Solcar" evidence="9">
    <location>
        <begin position="275"/>
        <end position="376"/>
    </location>
</feature>
<sequence>MENFKPDQLSQSLPLQNIKASPRPNDLKLVKDATTKSWAHLVAGACGGMATAAITSPLDVLRTRLQTDFYRTHTSSGLVSRGSLPSSAVSFHTSLHHVRDTLQILSSIRHIEGWRGLFRGLGPSLTGVVPASAIKFYTYGNCKRLICETTAWAPDAAIVHVISASTAGIATAIATNPIWLVKMRLQLDKSRVGNAGRKYRNSLHCAVQVLRQEGFRGLYRGLSASFLGAAETTFHLALYEQLKLLFARGGQTTDHDGRYKASSHQTQDWIGVSAAAGLSKLLAALVAYPHEVPTMPHYSLCSHSLIFHPNQVVRTRLRQAPMENGSLKYPGLFQCFRLIWKEGRFASLYGGLTPHLLRAVPSAAITLGVYELVLRLLGEPT</sequence>
<dbReference type="PANTHER" id="PTHR45829:SF4">
    <property type="entry name" value="MITOCHONDRIAL CARRIER PROTEIN RIM2"/>
    <property type="match status" value="1"/>
</dbReference>
<feature type="repeat" description="Solcar" evidence="9">
    <location>
        <begin position="155"/>
        <end position="245"/>
    </location>
</feature>
<dbReference type="InterPro" id="IPR049562">
    <property type="entry name" value="SLC25A33/36-like"/>
</dbReference>
<keyword evidence="5" id="KW-0999">Mitochondrion inner membrane</keyword>
<evidence type="ECO:0000256" key="3">
    <source>
        <dbReference type="ARBA" id="ARBA00022692"/>
    </source>
</evidence>
<evidence type="ECO:0000256" key="10">
    <source>
        <dbReference type="RuleBase" id="RU000488"/>
    </source>
</evidence>
<evidence type="ECO:0000256" key="4">
    <source>
        <dbReference type="ARBA" id="ARBA00022737"/>
    </source>
</evidence>
<dbReference type="Gene3D" id="1.50.40.10">
    <property type="entry name" value="Mitochondrial carrier domain"/>
    <property type="match status" value="3"/>
</dbReference>
<dbReference type="GO" id="GO:0005743">
    <property type="term" value="C:mitochondrial inner membrane"/>
    <property type="evidence" value="ECO:0007669"/>
    <property type="project" value="UniProtKB-SubCell"/>
</dbReference>
<feature type="repeat" description="Solcar" evidence="9">
    <location>
        <begin position="35"/>
        <end position="145"/>
    </location>
</feature>
<keyword evidence="2 10" id="KW-0813">Transport</keyword>
<keyword evidence="4" id="KW-0677">Repeat</keyword>
<proteinExistence type="inferred from homology"/>
<keyword evidence="13" id="KW-1185">Reference proteome</keyword>
<keyword evidence="7" id="KW-0496">Mitochondrion</keyword>
<name>A0AAF0IFZ3_9EURO</name>
<dbReference type="PANTHER" id="PTHR45829">
    <property type="entry name" value="MITOCHONDRIAL CARRIER PROTEIN RIM2"/>
    <property type="match status" value="1"/>
</dbReference>
<evidence type="ECO:0000313" key="12">
    <source>
        <dbReference type="EMBL" id="WEW55121.1"/>
    </source>
</evidence>
<dbReference type="GO" id="GO:1990519">
    <property type="term" value="P:pyrimidine nucleotide import into mitochondrion"/>
    <property type="evidence" value="ECO:0007669"/>
    <property type="project" value="TreeGrafter"/>
</dbReference>
<evidence type="ECO:0000256" key="9">
    <source>
        <dbReference type="PROSITE-ProRule" id="PRU00282"/>
    </source>
</evidence>
<gene>
    <name evidence="12" type="ORF">PRK78_000549</name>
</gene>
<evidence type="ECO:0000313" key="13">
    <source>
        <dbReference type="Proteomes" id="UP001219355"/>
    </source>
</evidence>
<evidence type="ECO:0000256" key="11">
    <source>
        <dbReference type="SAM" id="MobiDB-lite"/>
    </source>
</evidence>
<feature type="compositionally biased region" description="Polar residues" evidence="11">
    <location>
        <begin position="8"/>
        <end position="19"/>
    </location>
</feature>
<evidence type="ECO:0000256" key="2">
    <source>
        <dbReference type="ARBA" id="ARBA00022448"/>
    </source>
</evidence>
<feature type="region of interest" description="Disordered" evidence="11">
    <location>
        <begin position="1"/>
        <end position="20"/>
    </location>
</feature>
<evidence type="ECO:0000256" key="8">
    <source>
        <dbReference type="ARBA" id="ARBA00023136"/>
    </source>
</evidence>
<dbReference type="GO" id="GO:0015218">
    <property type="term" value="F:pyrimidine nucleotide transmembrane transporter activity"/>
    <property type="evidence" value="ECO:0007669"/>
    <property type="project" value="InterPro"/>
</dbReference>